<sequence length="82" mass="9373">MSSDSLASELERRLRALWDDDEFVRSCIAECKNDRNISRMIGFMERAEECGDTVTSDDMCLLALVLRKESDGEPLPSEVDHY</sequence>
<comment type="caution">
    <text evidence="1">The sequence shown here is derived from an EMBL/GenBank/DDBJ whole genome shotgun (WGS) entry which is preliminary data.</text>
</comment>
<dbReference type="Proteomes" id="UP000434342">
    <property type="component" value="Unassembled WGS sequence"/>
</dbReference>
<name>A0A6N7WVC1_9ACTN</name>
<dbReference type="AlphaFoldDB" id="A0A6N7WVC1"/>
<dbReference type="RefSeq" id="WP_154540108.1">
    <property type="nucleotide sequence ID" value="NZ_VUND01000001.1"/>
</dbReference>
<reference evidence="1 2" key="1">
    <citation type="submission" date="2019-08" db="EMBL/GenBank/DDBJ databases">
        <title>In-depth cultivation of the pig gut microbiome towards novel bacterial diversity and tailored functional studies.</title>
        <authorList>
            <person name="Wylensek D."/>
            <person name="Hitch T.C.A."/>
            <person name="Clavel T."/>
        </authorList>
    </citation>
    <scope>NUCLEOTIDE SEQUENCE [LARGE SCALE GENOMIC DNA]</scope>
    <source>
        <strain evidence="1 2">WB01_CNA04</strain>
    </source>
</reference>
<evidence type="ECO:0000313" key="1">
    <source>
        <dbReference type="EMBL" id="MST60031.1"/>
    </source>
</evidence>
<accession>A0A6N7WVC1</accession>
<protein>
    <submittedName>
        <fullName evidence="1">Uncharacterized protein</fullName>
    </submittedName>
</protein>
<proteinExistence type="predicted"/>
<organism evidence="1 2">
    <name type="scientific">Parafannyhessea umbonata</name>
    <dbReference type="NCBI Taxonomy" id="604330"/>
    <lineage>
        <taxon>Bacteria</taxon>
        <taxon>Bacillati</taxon>
        <taxon>Actinomycetota</taxon>
        <taxon>Coriobacteriia</taxon>
        <taxon>Coriobacteriales</taxon>
        <taxon>Atopobiaceae</taxon>
        <taxon>Parafannyhessea</taxon>
    </lineage>
</organism>
<dbReference type="EMBL" id="VUND01000001">
    <property type="protein sequence ID" value="MST60031.1"/>
    <property type="molecule type" value="Genomic_DNA"/>
</dbReference>
<gene>
    <name evidence="1" type="ORF">FYJ69_03740</name>
</gene>
<evidence type="ECO:0000313" key="2">
    <source>
        <dbReference type="Proteomes" id="UP000434342"/>
    </source>
</evidence>